<feature type="transmembrane region" description="Helical" evidence="2">
    <location>
        <begin position="12"/>
        <end position="32"/>
    </location>
</feature>
<name>A0A2H5SNP1_RHIID</name>
<dbReference type="VEuPathDB" id="FungiDB:RhiirFUN_011220"/>
<dbReference type="EMBL" id="AUPC02000158">
    <property type="protein sequence ID" value="POG68117.1"/>
    <property type="molecule type" value="Genomic_DNA"/>
</dbReference>
<keyword evidence="4" id="KW-1185">Reference proteome</keyword>
<dbReference type="Proteomes" id="UP000018888">
    <property type="component" value="Unassembled WGS sequence"/>
</dbReference>
<feature type="transmembrane region" description="Helical" evidence="2">
    <location>
        <begin position="77"/>
        <end position="99"/>
    </location>
</feature>
<feature type="transmembrane region" description="Helical" evidence="2">
    <location>
        <begin position="44"/>
        <end position="65"/>
    </location>
</feature>
<sequence>MEINFIQTQAYVGFWLGASIMICIHNMIVSIISYKIRKTHASSILKIIFNFGQIVRNSGVVGIYITPKVPTILQCAASLYITYIGNIISRLSLTAFLLWRIRQIDMKRKVWDKRICILLFVIRTAFTIPYLIFQQITTQYVSESETSICSYDYLNIAPYGIGGIVTDFLIDTYVTTRLILILKNANKNASQLSLNIRSKRTLFTAVTYWNFLRLIISFIFHLFAILDIFYLLEEGPSMTVKCIIYILLSYVITIDAEIVHVIEGKGQQNGSSTKTVKSIQSTDDHISSTLSSSDQTHSQIIDNDKIIVVSMKKLSFFECASTVLKNEDENDENHGDDEIKDDDEIKVDDESNDDDQKINDTLKESSNMEIIIH</sequence>
<reference evidence="3 4" key="1">
    <citation type="journal article" date="2013" name="Proc. Natl. Acad. Sci. U.S.A.">
        <title>Genome of an arbuscular mycorrhizal fungus provides insight into the oldest plant symbiosis.</title>
        <authorList>
            <person name="Tisserant E."/>
            <person name="Malbreil M."/>
            <person name="Kuo A."/>
            <person name="Kohler A."/>
            <person name="Symeonidi A."/>
            <person name="Balestrini R."/>
            <person name="Charron P."/>
            <person name="Duensing N."/>
            <person name="Frei Dit Frey N."/>
            <person name="Gianinazzi-Pearson V."/>
            <person name="Gilbert L.B."/>
            <person name="Handa Y."/>
            <person name="Herr J.R."/>
            <person name="Hijri M."/>
            <person name="Koul R."/>
            <person name="Kawaguchi M."/>
            <person name="Krajinski F."/>
            <person name="Lammers P.J."/>
            <person name="Masclaux F.G."/>
            <person name="Murat C."/>
            <person name="Morin E."/>
            <person name="Ndikumana S."/>
            <person name="Pagni M."/>
            <person name="Petitpierre D."/>
            <person name="Requena N."/>
            <person name="Rosikiewicz P."/>
            <person name="Riley R."/>
            <person name="Saito K."/>
            <person name="San Clemente H."/>
            <person name="Shapiro H."/>
            <person name="van Tuinen D."/>
            <person name="Becard G."/>
            <person name="Bonfante P."/>
            <person name="Paszkowski U."/>
            <person name="Shachar-Hill Y.Y."/>
            <person name="Tuskan G.A."/>
            <person name="Young P.W."/>
            <person name="Sanders I.R."/>
            <person name="Henrissat B."/>
            <person name="Rensing S.A."/>
            <person name="Grigoriev I.V."/>
            <person name="Corradi N."/>
            <person name="Roux C."/>
            <person name="Martin F."/>
        </authorList>
    </citation>
    <scope>NUCLEOTIDE SEQUENCE [LARGE SCALE GENOMIC DNA]</scope>
    <source>
        <strain evidence="3 4">DAOM 197198</strain>
    </source>
</reference>
<feature type="transmembrane region" description="Helical" evidence="2">
    <location>
        <begin position="115"/>
        <end position="136"/>
    </location>
</feature>
<keyword evidence="2" id="KW-0472">Membrane</keyword>
<feature type="transmembrane region" description="Helical" evidence="2">
    <location>
        <begin position="201"/>
        <end position="231"/>
    </location>
</feature>
<proteinExistence type="predicted"/>
<protein>
    <recommendedName>
        <fullName evidence="5">G-protein coupled receptors family 1 profile domain-containing protein</fullName>
    </recommendedName>
</protein>
<evidence type="ECO:0000256" key="2">
    <source>
        <dbReference type="SAM" id="Phobius"/>
    </source>
</evidence>
<organism evidence="3 4">
    <name type="scientific">Rhizophagus irregularis (strain DAOM 181602 / DAOM 197198 / MUCL 43194)</name>
    <name type="common">Arbuscular mycorrhizal fungus</name>
    <name type="synonym">Glomus intraradices</name>
    <dbReference type="NCBI Taxonomy" id="747089"/>
    <lineage>
        <taxon>Eukaryota</taxon>
        <taxon>Fungi</taxon>
        <taxon>Fungi incertae sedis</taxon>
        <taxon>Mucoromycota</taxon>
        <taxon>Glomeromycotina</taxon>
        <taxon>Glomeromycetes</taxon>
        <taxon>Glomerales</taxon>
        <taxon>Glomeraceae</taxon>
        <taxon>Rhizophagus</taxon>
    </lineage>
</organism>
<gene>
    <name evidence="3" type="ORF">GLOIN_2v1778624</name>
</gene>
<dbReference type="AlphaFoldDB" id="A0A2H5SNP1"/>
<evidence type="ECO:0000256" key="1">
    <source>
        <dbReference type="SAM" id="MobiDB-lite"/>
    </source>
</evidence>
<accession>A0A2H5SNP1</accession>
<keyword evidence="2" id="KW-1133">Transmembrane helix</keyword>
<evidence type="ECO:0000313" key="3">
    <source>
        <dbReference type="EMBL" id="POG68117.1"/>
    </source>
</evidence>
<feature type="compositionally biased region" description="Polar residues" evidence="1">
    <location>
        <begin position="364"/>
        <end position="373"/>
    </location>
</feature>
<feature type="compositionally biased region" description="Acidic residues" evidence="1">
    <location>
        <begin position="338"/>
        <end position="353"/>
    </location>
</feature>
<comment type="caution">
    <text evidence="3">The sequence shown here is derived from an EMBL/GenBank/DDBJ whole genome shotgun (WGS) entry which is preliminary data.</text>
</comment>
<feature type="compositionally biased region" description="Basic and acidic residues" evidence="1">
    <location>
        <begin position="354"/>
        <end position="363"/>
    </location>
</feature>
<evidence type="ECO:0000313" key="4">
    <source>
        <dbReference type="Proteomes" id="UP000018888"/>
    </source>
</evidence>
<feature type="transmembrane region" description="Helical" evidence="2">
    <location>
        <begin position="156"/>
        <end position="180"/>
    </location>
</feature>
<evidence type="ECO:0008006" key="5">
    <source>
        <dbReference type="Google" id="ProtNLM"/>
    </source>
</evidence>
<keyword evidence="2" id="KW-0812">Transmembrane</keyword>
<feature type="region of interest" description="Disordered" evidence="1">
    <location>
        <begin position="327"/>
        <end position="373"/>
    </location>
</feature>
<reference evidence="3 4" key="2">
    <citation type="journal article" date="2018" name="New Phytol.">
        <title>High intraspecific genome diversity in the model arbuscular mycorrhizal symbiont Rhizophagus irregularis.</title>
        <authorList>
            <person name="Chen E.C.H."/>
            <person name="Morin E."/>
            <person name="Beaudet D."/>
            <person name="Noel J."/>
            <person name="Yildirir G."/>
            <person name="Ndikumana S."/>
            <person name="Charron P."/>
            <person name="St-Onge C."/>
            <person name="Giorgi J."/>
            <person name="Kruger M."/>
            <person name="Marton T."/>
            <person name="Ropars J."/>
            <person name="Grigoriev I.V."/>
            <person name="Hainaut M."/>
            <person name="Henrissat B."/>
            <person name="Roux C."/>
            <person name="Martin F."/>
            <person name="Corradi N."/>
        </authorList>
    </citation>
    <scope>NUCLEOTIDE SEQUENCE [LARGE SCALE GENOMIC DNA]</scope>
    <source>
        <strain evidence="3 4">DAOM 197198</strain>
    </source>
</reference>